<accession>A0ABR0QP36</accession>
<keyword evidence="2" id="KW-1185">Reference proteome</keyword>
<dbReference type="EMBL" id="JARKNE010000003">
    <property type="protein sequence ID" value="KAK5840786.1"/>
    <property type="molecule type" value="Genomic_DNA"/>
</dbReference>
<gene>
    <name evidence="1" type="ORF">PVK06_009690</name>
</gene>
<comment type="caution">
    <text evidence="1">The sequence shown here is derived from an EMBL/GenBank/DDBJ whole genome shotgun (WGS) entry which is preliminary data.</text>
</comment>
<sequence>MARLSERSRKLFRKQNTFDTPWMDKLLNKKLPRKFIDSIPIIKVEAKEDLEEFLNWIVEYEFEENLKLTIENFPYEDIEFEIEENAKMDSSE</sequence>
<organism evidence="1 2">
    <name type="scientific">Gossypium arboreum</name>
    <name type="common">Tree cotton</name>
    <name type="synonym">Gossypium nanking</name>
    <dbReference type="NCBI Taxonomy" id="29729"/>
    <lineage>
        <taxon>Eukaryota</taxon>
        <taxon>Viridiplantae</taxon>
        <taxon>Streptophyta</taxon>
        <taxon>Embryophyta</taxon>
        <taxon>Tracheophyta</taxon>
        <taxon>Spermatophyta</taxon>
        <taxon>Magnoliopsida</taxon>
        <taxon>eudicotyledons</taxon>
        <taxon>Gunneridae</taxon>
        <taxon>Pentapetalae</taxon>
        <taxon>rosids</taxon>
        <taxon>malvids</taxon>
        <taxon>Malvales</taxon>
        <taxon>Malvaceae</taxon>
        <taxon>Malvoideae</taxon>
        <taxon>Gossypium</taxon>
    </lineage>
</organism>
<dbReference type="Proteomes" id="UP001358586">
    <property type="component" value="Chromosome 3"/>
</dbReference>
<proteinExistence type="predicted"/>
<evidence type="ECO:0000313" key="1">
    <source>
        <dbReference type="EMBL" id="KAK5840786.1"/>
    </source>
</evidence>
<reference evidence="1 2" key="1">
    <citation type="submission" date="2023-03" db="EMBL/GenBank/DDBJ databases">
        <title>WGS of Gossypium arboreum.</title>
        <authorList>
            <person name="Yu D."/>
        </authorList>
    </citation>
    <scope>NUCLEOTIDE SEQUENCE [LARGE SCALE GENOMIC DNA]</scope>
    <source>
        <tissue evidence="1">Leaf</tissue>
    </source>
</reference>
<name>A0ABR0QP36_GOSAR</name>
<evidence type="ECO:0000313" key="2">
    <source>
        <dbReference type="Proteomes" id="UP001358586"/>
    </source>
</evidence>
<protein>
    <submittedName>
        <fullName evidence="1">Uncharacterized protein</fullName>
    </submittedName>
</protein>